<reference evidence="3 4" key="1">
    <citation type="submission" date="2019-09" db="EMBL/GenBank/DDBJ databases">
        <title>Bird 10,000 Genomes (B10K) Project - Family phase.</title>
        <authorList>
            <person name="Zhang G."/>
        </authorList>
    </citation>
    <scope>NUCLEOTIDE SEQUENCE [LARGE SCALE GENOMIC DNA]</scope>
    <source>
        <strain evidence="3">B10K-DU-007-40</strain>
        <tissue evidence="3">Mixed tissue sample</tissue>
    </source>
</reference>
<proteinExistence type="predicted"/>
<dbReference type="Proteomes" id="UP000550660">
    <property type="component" value="Unassembled WGS sequence"/>
</dbReference>
<dbReference type="OrthoDB" id="6138508at2759"/>
<keyword evidence="4" id="KW-1185">Reference proteome</keyword>
<organism evidence="3 4">
    <name type="scientific">Trogon melanurus</name>
    <name type="common">Black-tailed trogon</name>
    <dbReference type="NCBI Taxonomy" id="56311"/>
    <lineage>
        <taxon>Eukaryota</taxon>
        <taxon>Metazoa</taxon>
        <taxon>Chordata</taxon>
        <taxon>Craniata</taxon>
        <taxon>Vertebrata</taxon>
        <taxon>Euteleostomi</taxon>
        <taxon>Archelosauria</taxon>
        <taxon>Archosauria</taxon>
        <taxon>Dinosauria</taxon>
        <taxon>Saurischia</taxon>
        <taxon>Theropoda</taxon>
        <taxon>Coelurosauria</taxon>
        <taxon>Aves</taxon>
        <taxon>Neognathae</taxon>
        <taxon>Neoaves</taxon>
        <taxon>Telluraves</taxon>
        <taxon>Coraciimorphae</taxon>
        <taxon>Trogoniformes</taxon>
        <taxon>Trogonidae</taxon>
        <taxon>Trogon</taxon>
    </lineage>
</organism>
<evidence type="ECO:0000256" key="1">
    <source>
        <dbReference type="SAM" id="MobiDB-lite"/>
    </source>
</evidence>
<gene>
    <name evidence="3" type="primary">C1qtnf1</name>
    <name evidence="3" type="ORF">TROMEL_R13901</name>
</gene>
<feature type="signal peptide" evidence="2">
    <location>
        <begin position="1"/>
        <end position="23"/>
    </location>
</feature>
<sequence length="102" mass="11349">MEGLWALGILLLSCLLLPFPVGAQISPSPDRRWELDPEEAPSQHHAARATREQDVGGAQELPPQSRCVRCCEPPDQRFSYPMYPLLPQINVTILKGEGWQGS</sequence>
<name>A0A7L0EMX4_TROML</name>
<accession>A0A7L0EMX4</accession>
<evidence type="ECO:0000313" key="3">
    <source>
        <dbReference type="EMBL" id="NXJ83971.1"/>
    </source>
</evidence>
<feature type="chain" id="PRO_5029847149" evidence="2">
    <location>
        <begin position="24"/>
        <end position="102"/>
    </location>
</feature>
<feature type="region of interest" description="Disordered" evidence="1">
    <location>
        <begin position="28"/>
        <end position="62"/>
    </location>
</feature>
<feature type="non-terminal residue" evidence="3">
    <location>
        <position position="102"/>
    </location>
</feature>
<dbReference type="AlphaFoldDB" id="A0A7L0EMX4"/>
<comment type="caution">
    <text evidence="3">The sequence shown here is derived from an EMBL/GenBank/DDBJ whole genome shotgun (WGS) entry which is preliminary data.</text>
</comment>
<protein>
    <submittedName>
        <fullName evidence="3">C1QT1 protein</fullName>
    </submittedName>
</protein>
<feature type="non-terminal residue" evidence="3">
    <location>
        <position position="1"/>
    </location>
</feature>
<evidence type="ECO:0000313" key="4">
    <source>
        <dbReference type="Proteomes" id="UP000550660"/>
    </source>
</evidence>
<keyword evidence="2" id="KW-0732">Signal</keyword>
<evidence type="ECO:0000256" key="2">
    <source>
        <dbReference type="SAM" id="SignalP"/>
    </source>
</evidence>
<dbReference type="EMBL" id="VXAG01001464">
    <property type="protein sequence ID" value="NXJ83971.1"/>
    <property type="molecule type" value="Genomic_DNA"/>
</dbReference>